<keyword evidence="6" id="KW-0520">NAD</keyword>
<dbReference type="Gene3D" id="3.40.50.720">
    <property type="entry name" value="NAD(P)-binding Rossmann-like Domain"/>
    <property type="match status" value="2"/>
</dbReference>
<dbReference type="InterPro" id="IPR036291">
    <property type="entry name" value="NAD(P)-bd_dom_sf"/>
</dbReference>
<evidence type="ECO:0000256" key="6">
    <source>
        <dbReference type="ARBA" id="ARBA00023027"/>
    </source>
</evidence>
<dbReference type="AlphaFoldDB" id="A0A2T2XLF3"/>
<name>A0A2T2XLF3_9FIRM</name>
<evidence type="ECO:0000256" key="5">
    <source>
        <dbReference type="ARBA" id="ARBA00022967"/>
    </source>
</evidence>
<dbReference type="EC" id="7.1.1.1" evidence="2"/>
<feature type="domain" description="Alanine dehydrogenase/pyridine nucleotide transhydrogenase NAD(H)-binding" evidence="8">
    <location>
        <begin position="150"/>
        <end position="316"/>
    </location>
</feature>
<evidence type="ECO:0000256" key="7">
    <source>
        <dbReference type="ARBA" id="ARBA00048202"/>
    </source>
</evidence>
<dbReference type="Pfam" id="PF05222">
    <property type="entry name" value="AlaDh_PNT_N"/>
    <property type="match status" value="1"/>
</dbReference>
<keyword evidence="5" id="KW-1278">Translocase</keyword>
<dbReference type="InterPro" id="IPR007698">
    <property type="entry name" value="AlaDH/PNT_NAD(H)-bd"/>
</dbReference>
<organism evidence="10 11">
    <name type="scientific">Sulfobacillus benefaciens</name>
    <dbReference type="NCBI Taxonomy" id="453960"/>
    <lineage>
        <taxon>Bacteria</taxon>
        <taxon>Bacillati</taxon>
        <taxon>Bacillota</taxon>
        <taxon>Clostridia</taxon>
        <taxon>Eubacteriales</taxon>
        <taxon>Clostridiales Family XVII. Incertae Sedis</taxon>
        <taxon>Sulfobacillus</taxon>
    </lineage>
</organism>
<accession>A0A2T2XLF3</accession>
<dbReference type="CDD" id="cd05304">
    <property type="entry name" value="Rubrum_tdh"/>
    <property type="match status" value="1"/>
</dbReference>
<sequence length="401" mass="42461">MRVKIGVPRETWPGERRVALVPDSVKRLVSKGHQVMVEAGAGSEAFVADDAYRVAGATVVPNFATLVSEVAVLVKVRPPSAEELALLRPGQILVGLLQPLTNLECVIQLRDQGITSFSLDALPRITRAQSMDVLSSQATVSGYRAIILGAQYLPKLFPLLMTAAGTITPAKVLILGAGVAGLQAIATAKRLGAQIQAFDTRPAVKEQVESLGASFLTLPLEVTGAEAAGGYARKLEADVEEQERALLREPVAGADVVVSTAMVPGARAPQLISREMVLEMRPGSVILDLAAESGGNCALTEKGTQVVSSNGVLIDGSTDLPSQVPTHASQLYGHNMQEFVTLLAQAAMSENESGERLWTLDRDEIIQATCITHDYHVVHSATLKRITERGGDASAVEPSHS</sequence>
<comment type="catalytic activity">
    <reaction evidence="7">
        <text>NAD(+) + NADPH + H(+)(in) = NADH + NADP(+) + H(+)(out)</text>
        <dbReference type="Rhea" id="RHEA:47992"/>
        <dbReference type="ChEBI" id="CHEBI:15378"/>
        <dbReference type="ChEBI" id="CHEBI:57540"/>
        <dbReference type="ChEBI" id="CHEBI:57783"/>
        <dbReference type="ChEBI" id="CHEBI:57945"/>
        <dbReference type="ChEBI" id="CHEBI:58349"/>
        <dbReference type="EC" id="7.1.1.1"/>
    </reaction>
</comment>
<evidence type="ECO:0000256" key="1">
    <source>
        <dbReference type="ARBA" id="ARBA00003943"/>
    </source>
</evidence>
<dbReference type="NCBIfam" id="NF006942">
    <property type="entry name" value="PRK09424.1"/>
    <property type="match status" value="1"/>
</dbReference>
<comment type="caution">
    <text evidence="10">The sequence shown here is derived from an EMBL/GenBank/DDBJ whole genome shotgun (WGS) entry which is preliminary data.</text>
</comment>
<keyword evidence="4" id="KW-0521">NADP</keyword>
<comment type="function">
    <text evidence="1">The transhydrogenation between NADH and NADP is coupled to respiration and ATP hydrolysis and functions as a proton pump across the membrane.</text>
</comment>
<dbReference type="PANTHER" id="PTHR10160">
    <property type="entry name" value="NAD(P) TRANSHYDROGENASE"/>
    <property type="match status" value="1"/>
</dbReference>
<feature type="domain" description="Alanine dehydrogenase/pyridine nucleotide transhydrogenase N-terminal" evidence="9">
    <location>
        <begin position="6"/>
        <end position="141"/>
    </location>
</feature>
<evidence type="ECO:0000256" key="3">
    <source>
        <dbReference type="ARBA" id="ARBA00022741"/>
    </source>
</evidence>
<evidence type="ECO:0000313" key="11">
    <source>
        <dbReference type="Proteomes" id="UP000242972"/>
    </source>
</evidence>
<evidence type="ECO:0000256" key="4">
    <source>
        <dbReference type="ARBA" id="ARBA00022857"/>
    </source>
</evidence>
<evidence type="ECO:0000259" key="9">
    <source>
        <dbReference type="SMART" id="SM01003"/>
    </source>
</evidence>
<dbReference type="SMART" id="SM01002">
    <property type="entry name" value="AlaDh_PNT_C"/>
    <property type="match status" value="1"/>
</dbReference>
<evidence type="ECO:0000313" key="10">
    <source>
        <dbReference type="EMBL" id="PSR35325.1"/>
    </source>
</evidence>
<dbReference type="GO" id="GO:0008750">
    <property type="term" value="F:proton-translocating NAD(P)+ transhydrogenase activity"/>
    <property type="evidence" value="ECO:0007669"/>
    <property type="project" value="UniProtKB-EC"/>
</dbReference>
<dbReference type="PANTHER" id="PTHR10160:SF19">
    <property type="entry name" value="PROTON-TRANSLOCATING NAD(P)(+) TRANSHYDROGENASE"/>
    <property type="match status" value="1"/>
</dbReference>
<evidence type="ECO:0000256" key="2">
    <source>
        <dbReference type="ARBA" id="ARBA00012943"/>
    </source>
</evidence>
<proteinExistence type="predicted"/>
<gene>
    <name evidence="10" type="ORF">C7B46_01255</name>
</gene>
<dbReference type="GO" id="GO:0050661">
    <property type="term" value="F:NADP binding"/>
    <property type="evidence" value="ECO:0007669"/>
    <property type="project" value="TreeGrafter"/>
</dbReference>
<dbReference type="SUPFAM" id="SSF51735">
    <property type="entry name" value="NAD(P)-binding Rossmann-fold domains"/>
    <property type="match status" value="1"/>
</dbReference>
<protein>
    <recommendedName>
        <fullName evidence="2">proton-translocating NAD(P)(+) transhydrogenase</fullName>
        <ecNumber evidence="2">7.1.1.1</ecNumber>
    </recommendedName>
</protein>
<reference evidence="10 11" key="1">
    <citation type="journal article" date="2014" name="BMC Genomics">
        <title>Comparison of environmental and isolate Sulfobacillus genomes reveals diverse carbon, sulfur, nitrogen, and hydrogen metabolisms.</title>
        <authorList>
            <person name="Justice N.B."/>
            <person name="Norman A."/>
            <person name="Brown C.T."/>
            <person name="Singh A."/>
            <person name="Thomas B.C."/>
            <person name="Banfield J.F."/>
        </authorList>
    </citation>
    <scope>NUCLEOTIDE SEQUENCE [LARGE SCALE GENOMIC DNA]</scope>
    <source>
        <strain evidence="10">AMDSBA4</strain>
    </source>
</reference>
<dbReference type="EMBL" id="PXYW01000002">
    <property type="protein sequence ID" value="PSR35325.1"/>
    <property type="molecule type" value="Genomic_DNA"/>
</dbReference>
<dbReference type="Proteomes" id="UP000242972">
    <property type="component" value="Unassembled WGS sequence"/>
</dbReference>
<dbReference type="GO" id="GO:0006740">
    <property type="term" value="P:NADPH regeneration"/>
    <property type="evidence" value="ECO:0007669"/>
    <property type="project" value="TreeGrafter"/>
</dbReference>
<keyword evidence="3" id="KW-0547">Nucleotide-binding</keyword>
<dbReference type="GO" id="GO:0005886">
    <property type="term" value="C:plasma membrane"/>
    <property type="evidence" value="ECO:0007669"/>
    <property type="project" value="TreeGrafter"/>
</dbReference>
<dbReference type="InterPro" id="IPR007886">
    <property type="entry name" value="AlaDH/PNT_N"/>
</dbReference>
<dbReference type="SUPFAM" id="SSF52283">
    <property type="entry name" value="Formate/glycerate dehydrogenase catalytic domain-like"/>
    <property type="match status" value="1"/>
</dbReference>
<evidence type="ECO:0000259" key="8">
    <source>
        <dbReference type="SMART" id="SM01002"/>
    </source>
</evidence>
<dbReference type="Pfam" id="PF01262">
    <property type="entry name" value="AlaDh_PNT_C"/>
    <property type="match status" value="1"/>
</dbReference>
<dbReference type="SMART" id="SM01003">
    <property type="entry name" value="AlaDh_PNT_N"/>
    <property type="match status" value="1"/>
</dbReference>